<evidence type="ECO:0000256" key="9">
    <source>
        <dbReference type="ARBA" id="ARBA00023268"/>
    </source>
</evidence>
<keyword evidence="4" id="KW-0121">Carboxypeptidase</keyword>
<keyword evidence="7" id="KW-0808">Transferase</keyword>
<evidence type="ECO:0000256" key="6">
    <source>
        <dbReference type="ARBA" id="ARBA00022676"/>
    </source>
</evidence>
<evidence type="ECO:0000256" key="8">
    <source>
        <dbReference type="ARBA" id="ARBA00022801"/>
    </source>
</evidence>
<evidence type="ECO:0000256" key="4">
    <source>
        <dbReference type="ARBA" id="ARBA00022645"/>
    </source>
</evidence>
<proteinExistence type="inferred from homology"/>
<feature type="domain" description="Penicillin-binding protein transpeptidase" evidence="13">
    <location>
        <begin position="317"/>
        <end position="567"/>
    </location>
</feature>
<evidence type="ECO:0000256" key="7">
    <source>
        <dbReference type="ARBA" id="ARBA00022679"/>
    </source>
</evidence>
<keyword evidence="12" id="KW-0472">Membrane</keyword>
<dbReference type="InterPro" id="IPR001264">
    <property type="entry name" value="Glyco_trans_51"/>
</dbReference>
<evidence type="ECO:0000313" key="15">
    <source>
        <dbReference type="EMBL" id="MEJ5979524.1"/>
    </source>
</evidence>
<feature type="transmembrane region" description="Helical" evidence="12">
    <location>
        <begin position="12"/>
        <end position="32"/>
    </location>
</feature>
<evidence type="ECO:0000259" key="13">
    <source>
        <dbReference type="Pfam" id="PF00905"/>
    </source>
</evidence>
<dbReference type="InterPro" id="IPR036950">
    <property type="entry name" value="PBP_transglycosylase"/>
</dbReference>
<dbReference type="Pfam" id="PF00912">
    <property type="entry name" value="Transgly"/>
    <property type="match status" value="1"/>
</dbReference>
<dbReference type="SUPFAM" id="SSF53955">
    <property type="entry name" value="Lysozyme-like"/>
    <property type="match status" value="1"/>
</dbReference>
<evidence type="ECO:0000259" key="14">
    <source>
        <dbReference type="Pfam" id="PF00912"/>
    </source>
</evidence>
<dbReference type="InterPro" id="IPR050396">
    <property type="entry name" value="Glycosyltr_51/Transpeptidase"/>
</dbReference>
<dbReference type="EC" id="2.4.99.28" evidence="10"/>
<dbReference type="InterPro" id="IPR001460">
    <property type="entry name" value="PCN-bd_Tpept"/>
</dbReference>
<name>A0ABU8S2L7_9SPHN</name>
<feature type="domain" description="Glycosyl transferase family 51" evidence="14">
    <location>
        <begin position="65"/>
        <end position="231"/>
    </location>
</feature>
<accession>A0ABU8S2L7</accession>
<sequence length="620" mass="66679">MQRIFVLGHGRQVIGIAALAGLTGLLAILAWVQFGTSLSLEQETGIRPSLILLDAQGQPFARKGAYREAPVDAAQLPPHVVAPFVAIEDRRFYNHGGLDFRGIARAAASNMLTEGADQGGSTITQQLAKMAFVGSDRSFGRKLREALVTLRLEHQYTKTQILSAYLNRAYFGDGTYGLGAAAMHYFGRGPQELDLAQAAMLAGVVNAPSRLAPSRHLADAQARAELVLAAMAETGQLTRQEADRVIAAEPQATLPFLSGGYFADWVAPQALAGATTGYGHMVVKTTLDSNLQRSAEAVVSKAIGQARNLGKDGQVALVAMRTDGSVVAMVGGRDYRTSQFNRAVQAERQPGSAFKLFVYLAALRNGADSETLVNDRPLTVAGWTPKNYSNRYAGPIPLTRAFAQSSNVAAVRLSEQVGREEVIQAAHDLGLRANIKPLPSIALGTSPTTLLELTGAYASVAAGSYPVRPIGMPADDDFQARTEMGYDERAALLGMLNAVVEDGTGTAARLPLPAFGKTGTTQDHRDAWFVGFSEDLVVGVWVGNDNEAPMKTVTGGGIPAKIWHDFMTVALSDQIVAAEARKAEAELRDTWPEEGAQWQDREPEWWDLRRVLPPWESWSL</sequence>
<evidence type="ECO:0000256" key="12">
    <source>
        <dbReference type="SAM" id="Phobius"/>
    </source>
</evidence>
<comment type="caution">
    <text evidence="15">The sequence shown here is derived from an EMBL/GenBank/DDBJ whole genome shotgun (WGS) entry which is preliminary data.</text>
</comment>
<dbReference type="PANTHER" id="PTHR32282:SF33">
    <property type="entry name" value="PEPTIDOGLYCAN GLYCOSYLTRANSFERASE"/>
    <property type="match status" value="1"/>
</dbReference>
<dbReference type="RefSeq" id="WP_339589465.1">
    <property type="nucleotide sequence ID" value="NZ_JBBHJZ010000009.1"/>
</dbReference>
<comment type="pathway">
    <text evidence="1">Cell wall biogenesis; peptidoglycan biosynthesis.</text>
</comment>
<dbReference type="Proteomes" id="UP001361239">
    <property type="component" value="Unassembled WGS sequence"/>
</dbReference>
<keyword evidence="9" id="KW-0511">Multifunctional enzyme</keyword>
<evidence type="ECO:0000256" key="2">
    <source>
        <dbReference type="ARBA" id="ARBA00007090"/>
    </source>
</evidence>
<keyword evidence="12" id="KW-0812">Transmembrane</keyword>
<evidence type="ECO:0000313" key="16">
    <source>
        <dbReference type="Proteomes" id="UP001361239"/>
    </source>
</evidence>
<dbReference type="Gene3D" id="3.40.710.10">
    <property type="entry name" value="DD-peptidase/beta-lactamase superfamily"/>
    <property type="match status" value="1"/>
</dbReference>
<protein>
    <recommendedName>
        <fullName evidence="10">peptidoglycan glycosyltransferase</fullName>
        <ecNumber evidence="10">2.4.99.28</ecNumber>
    </recommendedName>
</protein>
<keyword evidence="6" id="KW-0328">Glycosyltransferase</keyword>
<dbReference type="Pfam" id="PF00905">
    <property type="entry name" value="Transpeptidase"/>
    <property type="match status" value="1"/>
</dbReference>
<reference evidence="15 16" key="1">
    <citation type="submission" date="2024-03" db="EMBL/GenBank/DDBJ databases">
        <authorList>
            <person name="Jo J.-H."/>
        </authorList>
    </citation>
    <scope>NUCLEOTIDE SEQUENCE [LARGE SCALE GENOMIC DNA]</scope>
    <source>
        <strain evidence="15 16">PS1R-30</strain>
    </source>
</reference>
<comment type="similarity">
    <text evidence="2">In the C-terminal section; belongs to the transpeptidase family.</text>
</comment>
<gene>
    <name evidence="15" type="ORF">WG901_22915</name>
</gene>
<dbReference type="InterPro" id="IPR012338">
    <property type="entry name" value="Beta-lactam/transpept-like"/>
</dbReference>
<comment type="catalytic activity">
    <reaction evidence="11">
        <text>[GlcNAc-(1-&gt;4)-Mur2Ac(oyl-L-Ala-gamma-D-Glu-L-Lys-D-Ala-D-Ala)](n)-di-trans,octa-cis-undecaprenyl diphosphate + beta-D-GlcNAc-(1-&gt;4)-Mur2Ac(oyl-L-Ala-gamma-D-Glu-L-Lys-D-Ala-D-Ala)-di-trans,octa-cis-undecaprenyl diphosphate = [GlcNAc-(1-&gt;4)-Mur2Ac(oyl-L-Ala-gamma-D-Glu-L-Lys-D-Ala-D-Ala)](n+1)-di-trans,octa-cis-undecaprenyl diphosphate + di-trans,octa-cis-undecaprenyl diphosphate + H(+)</text>
        <dbReference type="Rhea" id="RHEA:23708"/>
        <dbReference type="Rhea" id="RHEA-COMP:9602"/>
        <dbReference type="Rhea" id="RHEA-COMP:9603"/>
        <dbReference type="ChEBI" id="CHEBI:15378"/>
        <dbReference type="ChEBI" id="CHEBI:58405"/>
        <dbReference type="ChEBI" id="CHEBI:60033"/>
        <dbReference type="ChEBI" id="CHEBI:78435"/>
        <dbReference type="EC" id="2.4.99.28"/>
    </reaction>
</comment>
<dbReference type="Gene3D" id="1.10.3810.10">
    <property type="entry name" value="Biosynthetic peptidoglycan transglycosylase-like"/>
    <property type="match status" value="1"/>
</dbReference>
<keyword evidence="16" id="KW-1185">Reference proteome</keyword>
<keyword evidence="12" id="KW-1133">Transmembrane helix</keyword>
<keyword evidence="8" id="KW-0378">Hydrolase</keyword>
<comment type="similarity">
    <text evidence="3">In the N-terminal section; belongs to the glycosyltransferase 51 family.</text>
</comment>
<dbReference type="PANTHER" id="PTHR32282">
    <property type="entry name" value="BINDING PROTEIN TRANSPEPTIDASE, PUTATIVE-RELATED"/>
    <property type="match status" value="1"/>
</dbReference>
<evidence type="ECO:0000256" key="1">
    <source>
        <dbReference type="ARBA" id="ARBA00004752"/>
    </source>
</evidence>
<evidence type="ECO:0000256" key="5">
    <source>
        <dbReference type="ARBA" id="ARBA00022670"/>
    </source>
</evidence>
<dbReference type="InterPro" id="IPR023346">
    <property type="entry name" value="Lysozyme-like_dom_sf"/>
</dbReference>
<dbReference type="EMBL" id="JBBHJZ010000009">
    <property type="protein sequence ID" value="MEJ5979524.1"/>
    <property type="molecule type" value="Genomic_DNA"/>
</dbReference>
<evidence type="ECO:0000256" key="3">
    <source>
        <dbReference type="ARBA" id="ARBA00007739"/>
    </source>
</evidence>
<dbReference type="SUPFAM" id="SSF56601">
    <property type="entry name" value="beta-lactamase/transpeptidase-like"/>
    <property type="match status" value="1"/>
</dbReference>
<organism evidence="15 16">
    <name type="scientific">Novosphingobium anseongense</name>
    <dbReference type="NCBI Taxonomy" id="3133436"/>
    <lineage>
        <taxon>Bacteria</taxon>
        <taxon>Pseudomonadati</taxon>
        <taxon>Pseudomonadota</taxon>
        <taxon>Alphaproteobacteria</taxon>
        <taxon>Sphingomonadales</taxon>
        <taxon>Sphingomonadaceae</taxon>
        <taxon>Novosphingobium</taxon>
    </lineage>
</organism>
<evidence type="ECO:0000256" key="10">
    <source>
        <dbReference type="ARBA" id="ARBA00044770"/>
    </source>
</evidence>
<keyword evidence="5" id="KW-0645">Protease</keyword>
<evidence type="ECO:0000256" key="11">
    <source>
        <dbReference type="ARBA" id="ARBA00049902"/>
    </source>
</evidence>